<feature type="transmembrane region" description="Helical" evidence="2">
    <location>
        <begin position="172"/>
        <end position="191"/>
    </location>
</feature>
<dbReference type="Proteomes" id="UP000189580">
    <property type="component" value="Chromosome a"/>
</dbReference>
<evidence type="ECO:0000259" key="3">
    <source>
        <dbReference type="Pfam" id="PF24841"/>
    </source>
</evidence>
<dbReference type="PANTHER" id="PTHR37846:SF1">
    <property type="entry name" value="DEACETYLASE-LIKE PROTEIN"/>
    <property type="match status" value="1"/>
</dbReference>
<reference evidence="4 5" key="1">
    <citation type="submission" date="2016-02" db="EMBL/GenBank/DDBJ databases">
        <title>Complete genome sequence and transcriptome regulation of the pentose utilising yeast Sugiyamaella lignohabitans.</title>
        <authorList>
            <person name="Bellasio M."/>
            <person name="Peymann A."/>
            <person name="Valli M."/>
            <person name="Sipitzky M."/>
            <person name="Graf A."/>
            <person name="Sauer M."/>
            <person name="Marx H."/>
            <person name="Mattanovich D."/>
        </authorList>
    </citation>
    <scope>NUCLEOTIDE SEQUENCE [LARGE SCALE GENOMIC DNA]</scope>
    <source>
        <strain evidence="4 5">CBS 10342</strain>
    </source>
</reference>
<sequence>MPPRTRKQKQNKQFPTSAKITELDSLQDFSDYVGQAEIPAETLVDHIQRVQGQYDAKTKKTGSRSNDLPPNIKRTTVPSAKSRATRSPDEASTAITEDDLEDLSGVAKFMFTALDYTMYLIPLLAINIVLNVLVRAQYGQEVDSKEIVAESLTTIPVMTIVHAVFHPYKSTRVFRIVSFFTAVAIGGYILYTTHEEGYYAVMKRAPPLGTLWVWLFLEMDWEWAATCLVVIAFWMWKQGYSL</sequence>
<gene>
    <name evidence="4" type="ORF">AWJ20_745</name>
</gene>
<feature type="transmembrane region" description="Helical" evidence="2">
    <location>
        <begin position="211"/>
        <end position="236"/>
    </location>
</feature>
<dbReference type="OrthoDB" id="5597489at2759"/>
<feature type="transmembrane region" description="Helical" evidence="2">
    <location>
        <begin position="147"/>
        <end position="165"/>
    </location>
</feature>
<evidence type="ECO:0000313" key="4">
    <source>
        <dbReference type="EMBL" id="ANB12489.1"/>
    </source>
</evidence>
<feature type="transmembrane region" description="Helical" evidence="2">
    <location>
        <begin position="116"/>
        <end position="135"/>
    </location>
</feature>
<dbReference type="EMBL" id="CP014501">
    <property type="protein sequence ID" value="ANB12489.1"/>
    <property type="molecule type" value="Genomic_DNA"/>
</dbReference>
<dbReference type="KEGG" id="slb:AWJ20_745"/>
<evidence type="ECO:0000313" key="5">
    <source>
        <dbReference type="Proteomes" id="UP000189580"/>
    </source>
</evidence>
<dbReference type="AlphaFoldDB" id="A0A167D509"/>
<keyword evidence="2" id="KW-1133">Transmembrane helix</keyword>
<evidence type="ECO:0000256" key="1">
    <source>
        <dbReference type="SAM" id="MobiDB-lite"/>
    </source>
</evidence>
<name>A0A167D509_9ASCO</name>
<dbReference type="GeneID" id="30037811"/>
<keyword evidence="5" id="KW-1185">Reference proteome</keyword>
<dbReference type="RefSeq" id="XP_018734966.1">
    <property type="nucleotide sequence ID" value="XM_018882704.1"/>
</dbReference>
<proteinExistence type="predicted"/>
<dbReference type="PANTHER" id="PTHR37846">
    <property type="entry name" value="YALI0B21296P"/>
    <property type="match status" value="1"/>
</dbReference>
<feature type="compositionally biased region" description="Polar residues" evidence="1">
    <location>
        <begin position="63"/>
        <end position="79"/>
    </location>
</feature>
<keyword evidence="2" id="KW-0472">Membrane</keyword>
<organism evidence="4 5">
    <name type="scientific">Sugiyamaella lignohabitans</name>
    <dbReference type="NCBI Taxonomy" id="796027"/>
    <lineage>
        <taxon>Eukaryota</taxon>
        <taxon>Fungi</taxon>
        <taxon>Dikarya</taxon>
        <taxon>Ascomycota</taxon>
        <taxon>Saccharomycotina</taxon>
        <taxon>Dipodascomycetes</taxon>
        <taxon>Dipodascales</taxon>
        <taxon>Trichomonascaceae</taxon>
        <taxon>Sugiyamaella</taxon>
    </lineage>
</organism>
<evidence type="ECO:0000256" key="2">
    <source>
        <dbReference type="SAM" id="Phobius"/>
    </source>
</evidence>
<protein>
    <recommendedName>
        <fullName evidence="3">DUF7719 domain-containing protein</fullName>
    </recommendedName>
</protein>
<dbReference type="InterPro" id="IPR056136">
    <property type="entry name" value="DUF7719"/>
</dbReference>
<feature type="region of interest" description="Disordered" evidence="1">
    <location>
        <begin position="54"/>
        <end position="94"/>
    </location>
</feature>
<accession>A0A167D509</accession>
<dbReference type="Pfam" id="PF24841">
    <property type="entry name" value="DUF7719"/>
    <property type="match status" value="1"/>
</dbReference>
<keyword evidence="2" id="KW-0812">Transmembrane</keyword>
<feature type="domain" description="DUF7719" evidence="3">
    <location>
        <begin position="176"/>
        <end position="242"/>
    </location>
</feature>